<evidence type="ECO:0000313" key="4">
    <source>
        <dbReference type="EMBL" id="WEF33481.1"/>
    </source>
</evidence>
<dbReference type="SUPFAM" id="SSF58104">
    <property type="entry name" value="Methyl-accepting chemotaxis protein (MCP) signaling domain"/>
    <property type="match status" value="1"/>
</dbReference>
<evidence type="ECO:0000313" key="5">
    <source>
        <dbReference type="Proteomes" id="UP001216510"/>
    </source>
</evidence>
<evidence type="ECO:0000259" key="3">
    <source>
        <dbReference type="PROSITE" id="PS50111"/>
    </source>
</evidence>
<proteinExistence type="inferred from homology"/>
<name>A0ABY8BC42_9BURK</name>
<protein>
    <submittedName>
        <fullName evidence="4">Methyl-accepting chemotaxis protein</fullName>
    </submittedName>
</protein>
<dbReference type="PANTHER" id="PTHR43531:SF7">
    <property type="entry name" value="AEROTAXIS RECEPTOR"/>
    <property type="match status" value="1"/>
</dbReference>
<feature type="domain" description="Methyl-accepting transducer" evidence="3">
    <location>
        <begin position="96"/>
        <end position="325"/>
    </location>
</feature>
<reference evidence="4 5" key="1">
    <citation type="submission" date="2023-02" db="EMBL/GenBank/DDBJ databases">
        <title>Gemone sequence of Telluria chitinolytica ACM 3522T.</title>
        <authorList>
            <person name="Frediansyah A."/>
            <person name="Miess H."/>
            <person name="Gross H."/>
        </authorList>
    </citation>
    <scope>NUCLEOTIDE SEQUENCE [LARGE SCALE GENOMIC DNA]</scope>
    <source>
        <strain evidence="4 5">ACM 3522</strain>
    </source>
</reference>
<dbReference type="InterPro" id="IPR004089">
    <property type="entry name" value="MCPsignal_dom"/>
</dbReference>
<dbReference type="Proteomes" id="UP001216510">
    <property type="component" value="Chromosome"/>
</dbReference>
<dbReference type="PROSITE" id="PS50111">
    <property type="entry name" value="CHEMOTAXIS_TRANSDUC_2"/>
    <property type="match status" value="1"/>
</dbReference>
<sequence>MLLHNYKRYAWRPKRIRMALESKFPQPKPRALPLPAQPRRDALQAAELKAMVARLGEAPGRVDLRGNGVPAVSELGKMLQQSIGAMHGAVAAATAGVQGIRTSSETISGLNSTIESTTHEQIARVRGALAAMADLTTDVVQNIDSTRNAAGAAGQASAVAAQGGSTVAEVVHTMGHISASSGKIVEIIGVIDTIAFQTNILALNAAVEAARAGEQGRGFAVVAAEVRQLAHRSAQAAREIKTLIEDAVTKIESGHELVDEAGRTMRVIVDSVANMDRHIALIAQSSERQAEATRLIEAELVHIGTITATKVAMTEAAAQAAIDVERDSKSLDARMHCFDIDS</sequence>
<dbReference type="SMART" id="SM00283">
    <property type="entry name" value="MA"/>
    <property type="match status" value="1"/>
</dbReference>
<evidence type="ECO:0000256" key="2">
    <source>
        <dbReference type="PROSITE-ProRule" id="PRU00284"/>
    </source>
</evidence>
<keyword evidence="2" id="KW-0807">Transducer</keyword>
<dbReference type="PRINTS" id="PR00260">
    <property type="entry name" value="CHEMTRNSDUCR"/>
</dbReference>
<accession>A0ABY8BC42</accession>
<evidence type="ECO:0000256" key="1">
    <source>
        <dbReference type="ARBA" id="ARBA00029447"/>
    </source>
</evidence>
<dbReference type="InterPro" id="IPR004090">
    <property type="entry name" value="Chemotax_Me-accpt_rcpt"/>
</dbReference>
<dbReference type="InterPro" id="IPR051310">
    <property type="entry name" value="MCP_chemotaxis"/>
</dbReference>
<dbReference type="PANTHER" id="PTHR43531">
    <property type="entry name" value="PROTEIN ICFG"/>
    <property type="match status" value="1"/>
</dbReference>
<comment type="similarity">
    <text evidence="1">Belongs to the methyl-accepting chemotaxis (MCP) protein family.</text>
</comment>
<dbReference type="EMBL" id="CP119083">
    <property type="protein sequence ID" value="WEF33481.1"/>
    <property type="molecule type" value="Genomic_DNA"/>
</dbReference>
<dbReference type="Pfam" id="PF00015">
    <property type="entry name" value="MCPsignal"/>
    <property type="match status" value="1"/>
</dbReference>
<keyword evidence="5" id="KW-1185">Reference proteome</keyword>
<organism evidence="4 5">
    <name type="scientific">Pseudoduganella chitinolytica</name>
    <dbReference type="NCBI Taxonomy" id="34070"/>
    <lineage>
        <taxon>Bacteria</taxon>
        <taxon>Pseudomonadati</taxon>
        <taxon>Pseudomonadota</taxon>
        <taxon>Betaproteobacteria</taxon>
        <taxon>Burkholderiales</taxon>
        <taxon>Oxalobacteraceae</taxon>
        <taxon>Telluria group</taxon>
        <taxon>Pseudoduganella</taxon>
    </lineage>
</organism>
<gene>
    <name evidence="4" type="ORF">PX653_01435</name>
</gene>
<dbReference type="Gene3D" id="1.10.287.950">
    <property type="entry name" value="Methyl-accepting chemotaxis protein"/>
    <property type="match status" value="1"/>
</dbReference>